<keyword evidence="2" id="KW-1185">Reference proteome</keyword>
<sequence>MYIPADFATTRRRPAFDVEASVGGKAAFDVPGRVGDRGFRGADSPVQYGGAGVAGGAVVDGKLSVVVRNRRSGANMDKYR</sequence>
<name>A0ABN2FWN1_9ACTN</name>
<protein>
    <submittedName>
        <fullName evidence="1">Uncharacterized protein</fullName>
    </submittedName>
</protein>
<evidence type="ECO:0000313" key="2">
    <source>
        <dbReference type="Proteomes" id="UP001500618"/>
    </source>
</evidence>
<reference evidence="1 2" key="1">
    <citation type="journal article" date="2019" name="Int. J. Syst. Evol. Microbiol.">
        <title>The Global Catalogue of Microorganisms (GCM) 10K type strain sequencing project: providing services to taxonomists for standard genome sequencing and annotation.</title>
        <authorList>
            <consortium name="The Broad Institute Genomics Platform"/>
            <consortium name="The Broad Institute Genome Sequencing Center for Infectious Disease"/>
            <person name="Wu L."/>
            <person name="Ma J."/>
        </authorList>
    </citation>
    <scope>NUCLEOTIDE SEQUENCE [LARGE SCALE GENOMIC DNA]</scope>
    <source>
        <strain evidence="1 2">JCM 14718</strain>
    </source>
</reference>
<dbReference type="Proteomes" id="UP001500618">
    <property type="component" value="Unassembled WGS sequence"/>
</dbReference>
<dbReference type="EMBL" id="BAAANY010000002">
    <property type="protein sequence ID" value="GAA1661094.1"/>
    <property type="molecule type" value="Genomic_DNA"/>
</dbReference>
<gene>
    <name evidence="1" type="ORF">GCM10009765_08170</name>
</gene>
<evidence type="ECO:0000313" key="1">
    <source>
        <dbReference type="EMBL" id="GAA1661094.1"/>
    </source>
</evidence>
<accession>A0ABN2FWN1</accession>
<comment type="caution">
    <text evidence="1">The sequence shown here is derived from an EMBL/GenBank/DDBJ whole genome shotgun (WGS) entry which is preliminary data.</text>
</comment>
<organism evidence="1 2">
    <name type="scientific">Fodinicola feengrottensis</name>
    <dbReference type="NCBI Taxonomy" id="435914"/>
    <lineage>
        <taxon>Bacteria</taxon>
        <taxon>Bacillati</taxon>
        <taxon>Actinomycetota</taxon>
        <taxon>Actinomycetes</taxon>
        <taxon>Mycobacteriales</taxon>
        <taxon>Fodinicola</taxon>
    </lineage>
</organism>
<proteinExistence type="predicted"/>